<dbReference type="Proteomes" id="UP000298325">
    <property type="component" value="Unassembled WGS sequence"/>
</dbReference>
<sequence length="94" mass="10964">MDIYRNQPHGLNVLETIRKQGTQRTPAMEGSSAPPRKPLNDRRLQPDRRRAQQEFKGPCRRRKSGRRSTALLHPHTRQPVSLEDRRGRMISTRA</sequence>
<organism evidence="2 3">
    <name type="scientific">Marinobacter confluentis</name>
    <dbReference type="NCBI Taxonomy" id="1697557"/>
    <lineage>
        <taxon>Bacteria</taxon>
        <taxon>Pseudomonadati</taxon>
        <taxon>Pseudomonadota</taxon>
        <taxon>Gammaproteobacteria</taxon>
        <taxon>Pseudomonadales</taxon>
        <taxon>Marinobacteraceae</taxon>
        <taxon>Marinobacter</taxon>
    </lineage>
</organism>
<dbReference type="RefSeq" id="WP_135801555.1">
    <property type="nucleotide sequence ID" value="NZ_SRPF01000001.1"/>
</dbReference>
<accession>A0A4Z1BUL4</accession>
<reference evidence="2 3" key="1">
    <citation type="submission" date="2019-04" db="EMBL/GenBank/DDBJ databases">
        <authorList>
            <person name="Park S."/>
            <person name="Yoon J.-H."/>
        </authorList>
    </citation>
    <scope>NUCLEOTIDE SEQUENCE [LARGE SCALE GENOMIC DNA]</scope>
    <source>
        <strain evidence="2 3">HJM-18</strain>
    </source>
</reference>
<name>A0A4Z1BUL4_9GAMM</name>
<evidence type="ECO:0000256" key="1">
    <source>
        <dbReference type="SAM" id="MobiDB-lite"/>
    </source>
</evidence>
<feature type="region of interest" description="Disordered" evidence="1">
    <location>
        <begin position="18"/>
        <end position="94"/>
    </location>
</feature>
<dbReference type="AlphaFoldDB" id="A0A4Z1BUL4"/>
<proteinExistence type="predicted"/>
<comment type="caution">
    <text evidence="2">The sequence shown here is derived from an EMBL/GenBank/DDBJ whole genome shotgun (WGS) entry which is preliminary data.</text>
</comment>
<evidence type="ECO:0000313" key="2">
    <source>
        <dbReference type="EMBL" id="TGN41169.1"/>
    </source>
</evidence>
<gene>
    <name evidence="2" type="ORF">E5Q11_01035</name>
</gene>
<dbReference type="OrthoDB" id="6370240at2"/>
<protein>
    <submittedName>
        <fullName evidence="2">Uncharacterized protein</fullName>
    </submittedName>
</protein>
<keyword evidence="3" id="KW-1185">Reference proteome</keyword>
<feature type="compositionally biased region" description="Basic and acidic residues" evidence="1">
    <location>
        <begin position="38"/>
        <end position="53"/>
    </location>
</feature>
<dbReference type="EMBL" id="SRPF01000001">
    <property type="protein sequence ID" value="TGN41169.1"/>
    <property type="molecule type" value="Genomic_DNA"/>
</dbReference>
<evidence type="ECO:0000313" key="3">
    <source>
        <dbReference type="Proteomes" id="UP000298325"/>
    </source>
</evidence>